<organism evidence="3 4">
    <name type="scientific">Nocardia vinacea</name>
    <dbReference type="NCBI Taxonomy" id="96468"/>
    <lineage>
        <taxon>Bacteria</taxon>
        <taxon>Bacillati</taxon>
        <taxon>Actinomycetota</taxon>
        <taxon>Actinomycetes</taxon>
        <taxon>Mycobacteriales</taxon>
        <taxon>Nocardiaceae</taxon>
        <taxon>Nocardia</taxon>
    </lineage>
</organism>
<evidence type="ECO:0000313" key="3">
    <source>
        <dbReference type="EMBL" id="WUV42774.1"/>
    </source>
</evidence>
<evidence type="ECO:0008006" key="5">
    <source>
        <dbReference type="Google" id="ProtNLM"/>
    </source>
</evidence>
<name>A0ABZ1YHS6_9NOCA</name>
<reference evidence="3" key="1">
    <citation type="submission" date="2022-10" db="EMBL/GenBank/DDBJ databases">
        <title>The complete genomes of actinobacterial strains from the NBC collection.</title>
        <authorList>
            <person name="Joergensen T.S."/>
            <person name="Alvarez Arevalo M."/>
            <person name="Sterndorff E.B."/>
            <person name="Faurdal D."/>
            <person name="Vuksanovic O."/>
            <person name="Mourched A.-S."/>
            <person name="Charusanti P."/>
            <person name="Shaw S."/>
            <person name="Blin K."/>
            <person name="Weber T."/>
        </authorList>
    </citation>
    <scope>NUCLEOTIDE SEQUENCE</scope>
    <source>
        <strain evidence="3">NBC_01482</strain>
    </source>
</reference>
<evidence type="ECO:0000256" key="1">
    <source>
        <dbReference type="SAM" id="Coils"/>
    </source>
</evidence>
<feature type="transmembrane region" description="Helical" evidence="2">
    <location>
        <begin position="6"/>
        <end position="26"/>
    </location>
</feature>
<proteinExistence type="predicted"/>
<dbReference type="Proteomes" id="UP001432062">
    <property type="component" value="Chromosome"/>
</dbReference>
<dbReference type="Gene3D" id="1.20.5.1700">
    <property type="match status" value="1"/>
</dbReference>
<keyword evidence="2" id="KW-1133">Transmembrane helix</keyword>
<protein>
    <recommendedName>
        <fullName evidence="5">DUF2746 domain-containing protein</fullName>
    </recommendedName>
</protein>
<evidence type="ECO:0000256" key="2">
    <source>
        <dbReference type="SAM" id="Phobius"/>
    </source>
</evidence>
<keyword evidence="2" id="KW-0472">Membrane</keyword>
<dbReference type="RefSeq" id="WP_329405392.1">
    <property type="nucleotide sequence ID" value="NZ_CP109441.1"/>
</dbReference>
<gene>
    <name evidence="3" type="ORF">OG563_26380</name>
</gene>
<keyword evidence="4" id="KW-1185">Reference proteome</keyword>
<keyword evidence="2" id="KW-0812">Transmembrane</keyword>
<evidence type="ECO:0000313" key="4">
    <source>
        <dbReference type="Proteomes" id="UP001432062"/>
    </source>
</evidence>
<dbReference type="EMBL" id="CP109441">
    <property type="protein sequence ID" value="WUV42774.1"/>
    <property type="molecule type" value="Genomic_DNA"/>
</dbReference>
<sequence length="136" mass="15091">MPPEMHPWVVWAMVIAGVVTVAATAVPKVREVLSPIFKFFSGWKVRRIERQVRIEAAGYALNDERNRMLSVQLAGVAAQLDSVLRQNRIDAERHQGELSELRGELAETKAQLAAAMVEVAALRAELAAYRKEGVRG</sequence>
<accession>A0ABZ1YHS6</accession>
<feature type="coiled-coil region" evidence="1">
    <location>
        <begin position="84"/>
        <end position="132"/>
    </location>
</feature>
<keyword evidence="1" id="KW-0175">Coiled coil</keyword>